<reference evidence="1" key="1">
    <citation type="submission" date="2020-04" db="EMBL/GenBank/DDBJ databases">
        <authorList>
            <person name="Chiriac C."/>
            <person name="Salcher M."/>
            <person name="Ghai R."/>
            <person name="Kavagutti S V."/>
        </authorList>
    </citation>
    <scope>NUCLEOTIDE SEQUENCE</scope>
</reference>
<organism evidence="1">
    <name type="scientific">uncultured Caudovirales phage</name>
    <dbReference type="NCBI Taxonomy" id="2100421"/>
    <lineage>
        <taxon>Viruses</taxon>
        <taxon>Duplodnaviria</taxon>
        <taxon>Heunggongvirae</taxon>
        <taxon>Uroviricota</taxon>
        <taxon>Caudoviricetes</taxon>
        <taxon>Peduoviridae</taxon>
        <taxon>Maltschvirus</taxon>
        <taxon>Maltschvirus maltsch</taxon>
    </lineage>
</organism>
<protein>
    <submittedName>
        <fullName evidence="1">Uncharacterized protein</fullName>
    </submittedName>
</protein>
<evidence type="ECO:0000313" key="1">
    <source>
        <dbReference type="EMBL" id="CAB4123322.1"/>
    </source>
</evidence>
<gene>
    <name evidence="1" type="ORF">UFOVP41_25</name>
</gene>
<proteinExistence type="predicted"/>
<sequence length="58" mass="6378">MSAKLDNCLNSENRWDWLCFGDISQTQILKNAASVLLVTFMTNGKKATVEAGKIGDET</sequence>
<dbReference type="EMBL" id="LR796168">
    <property type="protein sequence ID" value="CAB4123322.1"/>
    <property type="molecule type" value="Genomic_DNA"/>
</dbReference>
<name>A0A6J5KQ48_9CAUD</name>
<accession>A0A6J5KQ48</accession>